<sequence>MSKWVKVLIGVVAVVVLVMAFFYIAAVFGIVTDSTEIIKGT</sequence>
<keyword evidence="1" id="KW-1133">Transmembrane helix</keyword>
<proteinExistence type="predicted"/>
<organism evidence="2 3">
    <name type="scientific">Desmospora profundinema</name>
    <dbReference type="NCBI Taxonomy" id="1571184"/>
    <lineage>
        <taxon>Bacteria</taxon>
        <taxon>Bacillati</taxon>
        <taxon>Bacillota</taxon>
        <taxon>Bacilli</taxon>
        <taxon>Bacillales</taxon>
        <taxon>Thermoactinomycetaceae</taxon>
        <taxon>Desmospora</taxon>
    </lineage>
</organism>
<evidence type="ECO:0000256" key="1">
    <source>
        <dbReference type="SAM" id="Phobius"/>
    </source>
</evidence>
<dbReference type="Proteomes" id="UP001185012">
    <property type="component" value="Unassembled WGS sequence"/>
</dbReference>
<dbReference type="RefSeq" id="WP_309868576.1">
    <property type="nucleotide sequence ID" value="NZ_JAVDQG010000010.1"/>
</dbReference>
<dbReference type="EMBL" id="JAVDQG010000010">
    <property type="protein sequence ID" value="MDR6227514.1"/>
    <property type="molecule type" value="Genomic_DNA"/>
</dbReference>
<keyword evidence="1" id="KW-0472">Membrane</keyword>
<feature type="transmembrane region" description="Helical" evidence="1">
    <location>
        <begin position="7"/>
        <end position="31"/>
    </location>
</feature>
<accession>A0ABU1ITJ8</accession>
<protein>
    <submittedName>
        <fullName evidence="2">Cell division protein FtsL</fullName>
    </submittedName>
</protein>
<dbReference type="GO" id="GO:0051301">
    <property type="term" value="P:cell division"/>
    <property type="evidence" value="ECO:0007669"/>
    <property type="project" value="UniProtKB-KW"/>
</dbReference>
<keyword evidence="2" id="KW-0132">Cell division</keyword>
<comment type="caution">
    <text evidence="2">The sequence shown here is derived from an EMBL/GenBank/DDBJ whole genome shotgun (WGS) entry which is preliminary data.</text>
</comment>
<evidence type="ECO:0000313" key="2">
    <source>
        <dbReference type="EMBL" id="MDR6227514.1"/>
    </source>
</evidence>
<name>A0ABU1ITJ8_9BACL</name>
<keyword evidence="2" id="KW-0131">Cell cycle</keyword>
<evidence type="ECO:0000313" key="3">
    <source>
        <dbReference type="Proteomes" id="UP001185012"/>
    </source>
</evidence>
<gene>
    <name evidence="2" type="ORF">JOE21_003537</name>
</gene>
<reference evidence="2 3" key="1">
    <citation type="submission" date="2023-07" db="EMBL/GenBank/DDBJ databases">
        <title>Genomic Encyclopedia of Type Strains, Phase IV (KMG-IV): sequencing the most valuable type-strain genomes for metagenomic binning, comparative biology and taxonomic classification.</title>
        <authorList>
            <person name="Goeker M."/>
        </authorList>
    </citation>
    <scope>NUCLEOTIDE SEQUENCE [LARGE SCALE GENOMIC DNA]</scope>
    <source>
        <strain evidence="2 3">DSM 45903</strain>
    </source>
</reference>
<keyword evidence="3" id="KW-1185">Reference proteome</keyword>
<keyword evidence="1" id="KW-0812">Transmembrane</keyword>